<protein>
    <submittedName>
        <fullName evidence="1">Uncharacterized protein</fullName>
    </submittedName>
</protein>
<accession>A0A0A9GCJ9</accession>
<dbReference type="EMBL" id="GBRH01177615">
    <property type="protein sequence ID" value="JAE20281.1"/>
    <property type="molecule type" value="Transcribed_RNA"/>
</dbReference>
<organism evidence="1">
    <name type="scientific">Arundo donax</name>
    <name type="common">Giant reed</name>
    <name type="synonym">Donax arundinaceus</name>
    <dbReference type="NCBI Taxonomy" id="35708"/>
    <lineage>
        <taxon>Eukaryota</taxon>
        <taxon>Viridiplantae</taxon>
        <taxon>Streptophyta</taxon>
        <taxon>Embryophyta</taxon>
        <taxon>Tracheophyta</taxon>
        <taxon>Spermatophyta</taxon>
        <taxon>Magnoliopsida</taxon>
        <taxon>Liliopsida</taxon>
        <taxon>Poales</taxon>
        <taxon>Poaceae</taxon>
        <taxon>PACMAD clade</taxon>
        <taxon>Arundinoideae</taxon>
        <taxon>Arundineae</taxon>
        <taxon>Arundo</taxon>
    </lineage>
</organism>
<evidence type="ECO:0000313" key="1">
    <source>
        <dbReference type="EMBL" id="JAE20281.1"/>
    </source>
</evidence>
<sequence>MTVNRAMKAQRTSRITYGKQRLLQEKITLSSVAIKHHTFFLRLHWAQRKCFRVFCRSSFNIP</sequence>
<name>A0A0A9GCJ9_ARUDO</name>
<dbReference type="AlphaFoldDB" id="A0A0A9GCJ9"/>
<proteinExistence type="predicted"/>
<reference evidence="1" key="1">
    <citation type="submission" date="2014-09" db="EMBL/GenBank/DDBJ databases">
        <authorList>
            <person name="Magalhaes I.L.F."/>
            <person name="Oliveira U."/>
            <person name="Santos F.R."/>
            <person name="Vidigal T.H.D.A."/>
            <person name="Brescovit A.D."/>
            <person name="Santos A.J."/>
        </authorList>
    </citation>
    <scope>NUCLEOTIDE SEQUENCE</scope>
    <source>
        <tissue evidence="1">Shoot tissue taken approximately 20 cm above the soil surface</tissue>
    </source>
</reference>
<reference evidence="1" key="2">
    <citation type="journal article" date="2015" name="Data Brief">
        <title>Shoot transcriptome of the giant reed, Arundo donax.</title>
        <authorList>
            <person name="Barrero R.A."/>
            <person name="Guerrero F.D."/>
            <person name="Moolhuijzen P."/>
            <person name="Goolsby J.A."/>
            <person name="Tidwell J."/>
            <person name="Bellgard S.E."/>
            <person name="Bellgard M.I."/>
        </authorList>
    </citation>
    <scope>NUCLEOTIDE SEQUENCE</scope>
    <source>
        <tissue evidence="1">Shoot tissue taken approximately 20 cm above the soil surface</tissue>
    </source>
</reference>